<evidence type="ECO:0000256" key="1">
    <source>
        <dbReference type="SAM" id="MobiDB-lite"/>
    </source>
</evidence>
<evidence type="ECO:0000313" key="2">
    <source>
        <dbReference type="EMBL" id="QHS98873.1"/>
    </source>
</evidence>
<sequence length="128" mass="14142">MSSILNNDDFVINSNAGTYSSLDVDLNNVIKNNNQPAIVGGGKNILNKNKYGIPFGLAVLKDFDKQLSGGNFLDDDNEQTGGVISEDLYSKLLGISSDVKKKKAGAKPKKKTRNNRKRDKKNRKTRRK</sequence>
<organism evidence="2">
    <name type="scientific">viral metagenome</name>
    <dbReference type="NCBI Taxonomy" id="1070528"/>
    <lineage>
        <taxon>unclassified sequences</taxon>
        <taxon>metagenomes</taxon>
        <taxon>organismal metagenomes</taxon>
    </lineage>
</organism>
<feature type="compositionally biased region" description="Basic residues" evidence="1">
    <location>
        <begin position="100"/>
        <end position="128"/>
    </location>
</feature>
<dbReference type="AlphaFoldDB" id="A0A6C0C5R2"/>
<reference evidence="2" key="1">
    <citation type="journal article" date="2020" name="Nature">
        <title>Giant virus diversity and host interactions through global metagenomics.</title>
        <authorList>
            <person name="Schulz F."/>
            <person name="Roux S."/>
            <person name="Paez-Espino D."/>
            <person name="Jungbluth S."/>
            <person name="Walsh D.A."/>
            <person name="Denef V.J."/>
            <person name="McMahon K.D."/>
            <person name="Konstantinidis K.T."/>
            <person name="Eloe-Fadrosh E.A."/>
            <person name="Kyrpides N.C."/>
            <person name="Woyke T."/>
        </authorList>
    </citation>
    <scope>NUCLEOTIDE SEQUENCE</scope>
    <source>
        <strain evidence="2">GVMAG-M-3300020185-18</strain>
    </source>
</reference>
<proteinExistence type="predicted"/>
<feature type="region of interest" description="Disordered" evidence="1">
    <location>
        <begin position="99"/>
        <end position="128"/>
    </location>
</feature>
<name>A0A6C0C5R2_9ZZZZ</name>
<dbReference type="EMBL" id="MN739326">
    <property type="protein sequence ID" value="QHS98873.1"/>
    <property type="molecule type" value="Genomic_DNA"/>
</dbReference>
<protein>
    <submittedName>
        <fullName evidence="2">Uncharacterized protein</fullName>
    </submittedName>
</protein>
<accession>A0A6C0C5R2</accession>